<sequence length="61" mass="6690">MGSSLFDLAFLFVPAGVFVLTSTQFVTFQLVTTTVLSSVVLAVLAVFLEELAVLNLQRRIR</sequence>
<gene>
    <name evidence="2" type="ORF">ACFSAS_11690</name>
</gene>
<reference evidence="2 3" key="1">
    <citation type="journal article" date="2019" name="Int. J. Syst. Evol. Microbiol.">
        <title>The Global Catalogue of Microorganisms (GCM) 10K type strain sequencing project: providing services to taxonomists for standard genome sequencing and annotation.</title>
        <authorList>
            <consortium name="The Broad Institute Genomics Platform"/>
            <consortium name="The Broad Institute Genome Sequencing Center for Infectious Disease"/>
            <person name="Wu L."/>
            <person name="Ma J."/>
        </authorList>
    </citation>
    <scope>NUCLEOTIDE SEQUENCE [LARGE SCALE GENOMIC DNA]</scope>
    <source>
        <strain evidence="2 3">CGMCC 1.10387</strain>
    </source>
</reference>
<feature type="transmembrane region" description="Helical" evidence="1">
    <location>
        <begin position="35"/>
        <end position="56"/>
    </location>
</feature>
<proteinExistence type="predicted"/>
<dbReference type="RefSeq" id="WP_256308904.1">
    <property type="nucleotide sequence ID" value="NZ_JANHAW010000003.1"/>
</dbReference>
<comment type="caution">
    <text evidence="2">The sequence shown here is derived from an EMBL/GenBank/DDBJ whole genome shotgun (WGS) entry which is preliminary data.</text>
</comment>
<keyword evidence="1" id="KW-0472">Membrane</keyword>
<evidence type="ECO:0000313" key="3">
    <source>
        <dbReference type="Proteomes" id="UP001597092"/>
    </source>
</evidence>
<accession>A0ABD6DYE4</accession>
<evidence type="ECO:0000256" key="1">
    <source>
        <dbReference type="SAM" id="Phobius"/>
    </source>
</evidence>
<dbReference type="AlphaFoldDB" id="A0ABD6DYE4"/>
<organism evidence="2 3">
    <name type="scientific">Halobellus litoreus</name>
    <dbReference type="NCBI Taxonomy" id="755310"/>
    <lineage>
        <taxon>Archaea</taxon>
        <taxon>Methanobacteriati</taxon>
        <taxon>Methanobacteriota</taxon>
        <taxon>Stenosarchaea group</taxon>
        <taxon>Halobacteria</taxon>
        <taxon>Halobacteriales</taxon>
        <taxon>Haloferacaceae</taxon>
        <taxon>Halobellus</taxon>
    </lineage>
</organism>
<keyword evidence="3" id="KW-1185">Reference proteome</keyword>
<name>A0ABD6DYE4_9EURY</name>
<keyword evidence="1" id="KW-0812">Transmembrane</keyword>
<keyword evidence="1" id="KW-1133">Transmembrane helix</keyword>
<dbReference type="Proteomes" id="UP001597092">
    <property type="component" value="Unassembled WGS sequence"/>
</dbReference>
<dbReference type="EMBL" id="JBHUDP010000003">
    <property type="protein sequence ID" value="MFD1686276.1"/>
    <property type="molecule type" value="Genomic_DNA"/>
</dbReference>
<protein>
    <submittedName>
        <fullName evidence="2">Uncharacterized protein</fullName>
    </submittedName>
</protein>
<evidence type="ECO:0000313" key="2">
    <source>
        <dbReference type="EMBL" id="MFD1686276.1"/>
    </source>
</evidence>